<dbReference type="PANTHER" id="PTHR30348">
    <property type="entry name" value="UNCHARACTERIZED PROTEIN YECE"/>
    <property type="match status" value="1"/>
</dbReference>
<evidence type="ECO:0000313" key="2">
    <source>
        <dbReference type="Proteomes" id="UP000031419"/>
    </source>
</evidence>
<gene>
    <name evidence="1" type="ORF">GU90_16805</name>
</gene>
<dbReference type="Gene3D" id="3.20.20.410">
    <property type="entry name" value="Protein of unknown function UPF0759"/>
    <property type="match status" value="1"/>
</dbReference>
<dbReference type="OrthoDB" id="9780310at2"/>
<sequence>MADATAPSIRIGTSGWAYSSWRGVFYPPEVERGAELSFFSGVLNSVELNGSFYSLQHPSSYQRWYEQTPPGFVFSVKGSRFITHRKQLREVRTALANFLASGVLALREKLGPVLWQLPPRMEFDAERLVEFFRLLPRTTGEAAELARQHDERLTGRTHLQVEADRPLRHALEPRHPSFATAAAVELLREHDIGLVVSDSGGKWPYFEDVTSDFVYVRLHGAEELYVSGYTSEQLDHWAELVLAWHRGRIPDTGRAVAPPPPPRSGRDVLVYFDNDVEARAPLDAVALAQRCGVHTGRLRV</sequence>
<dbReference type="InterPro" id="IPR036520">
    <property type="entry name" value="UPF0759_sf"/>
</dbReference>
<comment type="caution">
    <text evidence="1">The sequence shown here is derived from an EMBL/GenBank/DDBJ whole genome shotgun (WGS) entry which is preliminary data.</text>
</comment>
<organism evidence="1 2">
    <name type="scientific">Saccharopolyspora rectivirgula</name>
    <dbReference type="NCBI Taxonomy" id="28042"/>
    <lineage>
        <taxon>Bacteria</taxon>
        <taxon>Bacillati</taxon>
        <taxon>Actinomycetota</taxon>
        <taxon>Actinomycetes</taxon>
        <taxon>Pseudonocardiales</taxon>
        <taxon>Pseudonocardiaceae</taxon>
        <taxon>Saccharopolyspora</taxon>
    </lineage>
</organism>
<dbReference type="EMBL" id="JNVU01000039">
    <property type="protein sequence ID" value="KEI43405.1"/>
    <property type="molecule type" value="Genomic_DNA"/>
</dbReference>
<proteinExistence type="predicted"/>
<protein>
    <recommendedName>
        <fullName evidence="3">DUF72 domain-containing protein</fullName>
    </recommendedName>
</protein>
<dbReference type="PANTHER" id="PTHR30348:SF4">
    <property type="entry name" value="DUF72 DOMAIN-CONTAINING PROTEIN"/>
    <property type="match status" value="1"/>
</dbReference>
<reference evidence="1 2" key="1">
    <citation type="submission" date="2014-06" db="EMBL/GenBank/DDBJ databases">
        <title>Saccharopolyspora rectivirgula DSM-43113 Genome sequencing.</title>
        <authorList>
            <person name="Barrera C."/>
            <person name="Millon L."/>
            <person name="Rognon B."/>
            <person name="Zaugg C."/>
            <person name="Monod M."/>
        </authorList>
    </citation>
    <scope>NUCLEOTIDE SEQUENCE [LARGE SCALE GENOMIC DNA]</scope>
    <source>
        <strain evidence="1 2">DSM 43113</strain>
    </source>
</reference>
<dbReference type="AlphaFoldDB" id="A0A073AVI3"/>
<accession>A0A073AVI3</accession>
<keyword evidence="2" id="KW-1185">Reference proteome</keyword>
<name>A0A073AVI3_9PSEU</name>
<dbReference type="RefSeq" id="WP_029720731.1">
    <property type="nucleotide sequence ID" value="NZ_JAJUIW010000059.1"/>
</dbReference>
<dbReference type="eggNOG" id="COG1801">
    <property type="taxonomic scope" value="Bacteria"/>
</dbReference>
<dbReference type="STRING" id="28042.GU90_16805"/>
<dbReference type="InterPro" id="IPR002763">
    <property type="entry name" value="DUF72"/>
</dbReference>
<evidence type="ECO:0000313" key="1">
    <source>
        <dbReference type="EMBL" id="KEI43405.1"/>
    </source>
</evidence>
<dbReference type="SUPFAM" id="SSF117396">
    <property type="entry name" value="TM1631-like"/>
    <property type="match status" value="1"/>
</dbReference>
<evidence type="ECO:0008006" key="3">
    <source>
        <dbReference type="Google" id="ProtNLM"/>
    </source>
</evidence>
<dbReference type="Pfam" id="PF01904">
    <property type="entry name" value="DUF72"/>
    <property type="match status" value="1"/>
</dbReference>
<dbReference type="Proteomes" id="UP000031419">
    <property type="component" value="Unassembled WGS sequence"/>
</dbReference>